<proteinExistence type="inferred from homology"/>
<dbReference type="OMA" id="CRIVFIE"/>
<dbReference type="Gene3D" id="3.40.50.2000">
    <property type="entry name" value="Glycogen Phosphorylase B"/>
    <property type="match status" value="1"/>
</dbReference>
<organism evidence="11">
    <name type="scientific">Caenorhabditis remanei</name>
    <name type="common">Caenorhabditis vulgaris</name>
    <dbReference type="NCBI Taxonomy" id="31234"/>
    <lineage>
        <taxon>Eukaryota</taxon>
        <taxon>Metazoa</taxon>
        <taxon>Ecdysozoa</taxon>
        <taxon>Nematoda</taxon>
        <taxon>Chromadorea</taxon>
        <taxon>Rhabditida</taxon>
        <taxon>Rhabditina</taxon>
        <taxon>Rhabditomorpha</taxon>
        <taxon>Rhabditoidea</taxon>
        <taxon>Rhabditidae</taxon>
        <taxon>Peloderinae</taxon>
        <taxon>Caenorhabditis</taxon>
    </lineage>
</organism>
<comment type="similarity">
    <text evidence="2">Belongs to the ALG14 family.</text>
</comment>
<protein>
    <recommendedName>
        <fullName evidence="3">UDP-N-acetylglucosamine transferase subunit ALG14</fullName>
    </recommendedName>
</protein>
<accession>E3M5V7</accession>
<reference evidence="10" key="1">
    <citation type="submission" date="2007-07" db="EMBL/GenBank/DDBJ databases">
        <title>PCAP assembly of the Caenorhabditis remanei genome.</title>
        <authorList>
            <consortium name="The Caenorhabditis remanei Sequencing Consortium"/>
            <person name="Wilson R.K."/>
        </authorList>
    </citation>
    <scope>NUCLEOTIDE SEQUENCE [LARGE SCALE GENOMIC DNA]</scope>
    <source>
        <strain evidence="10">PB4641</strain>
    </source>
</reference>
<evidence type="ECO:0000313" key="11">
    <source>
        <dbReference type="Proteomes" id="UP000008281"/>
    </source>
</evidence>
<dbReference type="OrthoDB" id="17098at2759"/>
<keyword evidence="4 8" id="KW-0812">Transmembrane</keyword>
<evidence type="ECO:0000256" key="5">
    <source>
        <dbReference type="ARBA" id="ARBA00022824"/>
    </source>
</evidence>
<evidence type="ECO:0000256" key="4">
    <source>
        <dbReference type="ARBA" id="ARBA00022692"/>
    </source>
</evidence>
<keyword evidence="6 8" id="KW-1133">Transmembrane helix</keyword>
<dbReference type="EMBL" id="DS268425">
    <property type="protein sequence ID" value="EFO92144.1"/>
    <property type="molecule type" value="Genomic_DNA"/>
</dbReference>
<evidence type="ECO:0000256" key="8">
    <source>
        <dbReference type="SAM" id="Phobius"/>
    </source>
</evidence>
<dbReference type="HOGENOM" id="CLU_064541_2_0_1"/>
<dbReference type="Pfam" id="PF08660">
    <property type="entry name" value="Alg14"/>
    <property type="match status" value="1"/>
</dbReference>
<evidence type="ECO:0000313" key="10">
    <source>
        <dbReference type="EMBL" id="EFO92144.1"/>
    </source>
</evidence>
<keyword evidence="11" id="KW-1185">Reference proteome</keyword>
<keyword evidence="5" id="KW-0256">Endoplasmic reticulum</keyword>
<dbReference type="EMBL" id="DS269583">
    <property type="protein sequence ID" value="EFO85449.1"/>
    <property type="molecule type" value="Genomic_DNA"/>
</dbReference>
<feature type="transmembrane region" description="Helical" evidence="8">
    <location>
        <begin position="198"/>
        <end position="216"/>
    </location>
</feature>
<dbReference type="STRING" id="31234.E3M5V7"/>
<dbReference type="FunFam" id="3.40.50.2000:FF:000415">
    <property type="entry name" value="Asparagine Linked Glycosylation (ALG) homolog, Nematode"/>
    <property type="match status" value="1"/>
</dbReference>
<evidence type="ECO:0000313" key="9">
    <source>
        <dbReference type="EMBL" id="EFO85449.1"/>
    </source>
</evidence>
<keyword evidence="7 8" id="KW-0472">Membrane</keyword>
<dbReference type="PANTHER" id="PTHR12154:SF4">
    <property type="entry name" value="UDP-N-ACETYLGLUCOSAMINE TRANSFERASE SUBUNIT ALG14 HOMOLOG"/>
    <property type="match status" value="1"/>
</dbReference>
<dbReference type="GO" id="GO:0006488">
    <property type="term" value="P:dolichol-linked oligosaccharide biosynthetic process"/>
    <property type="evidence" value="ECO:0007669"/>
    <property type="project" value="InterPro"/>
</dbReference>
<feature type="transmembrane region" description="Helical" evidence="8">
    <location>
        <begin position="6"/>
        <end position="27"/>
    </location>
</feature>
<feature type="transmembrane region" description="Helical" evidence="8">
    <location>
        <begin position="155"/>
        <end position="177"/>
    </location>
</feature>
<evidence type="ECO:0000256" key="1">
    <source>
        <dbReference type="ARBA" id="ARBA00004389"/>
    </source>
</evidence>
<dbReference type="InParanoid" id="E3M5V7"/>
<dbReference type="PANTHER" id="PTHR12154">
    <property type="entry name" value="GLYCOSYL TRANSFERASE-RELATED"/>
    <property type="match status" value="1"/>
</dbReference>
<dbReference type="Proteomes" id="UP000008281">
    <property type="component" value="Unassembled WGS sequence"/>
</dbReference>
<dbReference type="eggNOG" id="KOG3339">
    <property type="taxonomic scope" value="Eukaryota"/>
</dbReference>
<dbReference type="AlphaFoldDB" id="E3M5V7"/>
<dbReference type="GO" id="GO:0004577">
    <property type="term" value="F:N-acetylglucosaminyldiphosphodolichol N-acetylglucosaminyltransferase activity"/>
    <property type="evidence" value="ECO:0007669"/>
    <property type="project" value="TreeGrafter"/>
</dbReference>
<name>E3M5V7_CAERE</name>
<comment type="subcellular location">
    <subcellularLocation>
        <location evidence="1">Endoplasmic reticulum membrane</location>
        <topology evidence="1">Single-pass membrane protein</topology>
    </subcellularLocation>
</comment>
<dbReference type="GO" id="GO:0043541">
    <property type="term" value="C:UDP-N-acetylglucosamine transferase complex"/>
    <property type="evidence" value="ECO:0007669"/>
    <property type="project" value="TreeGrafter"/>
</dbReference>
<evidence type="ECO:0000256" key="2">
    <source>
        <dbReference type="ARBA" id="ARBA00009731"/>
    </source>
</evidence>
<gene>
    <name evidence="10" type="ORF">CRE_10986</name>
    <name evidence="9" type="ORF">CRE_11594</name>
</gene>
<evidence type="ECO:0000256" key="6">
    <source>
        <dbReference type="ARBA" id="ARBA00022989"/>
    </source>
</evidence>
<evidence type="ECO:0000256" key="7">
    <source>
        <dbReference type="ARBA" id="ARBA00023136"/>
    </source>
</evidence>
<evidence type="ECO:0000256" key="3">
    <source>
        <dbReference type="ARBA" id="ARBA00017467"/>
    </source>
</evidence>
<dbReference type="FunCoup" id="E3M5V7">
    <property type="interactions" value="1624"/>
</dbReference>
<dbReference type="InterPro" id="IPR013969">
    <property type="entry name" value="Oligosacch_biosynth_Alg14"/>
</dbReference>
<sequence length="254" mass="28617">MFFFFFVVVAVLLFGVLCLTAFMAFQVRHSNHSAKIKPKREKASLCAVLGSGGHTTEMLDLIKHFGDEFDERTYIIADTDTISEEKVRDIMSVLCPIVLLFKAVAHEKSRNNEKFCIERIPRSREVGQSYITSIASTFHATVFAVKLIYRIRPDLVLLNGPGTCIPVALAAAFFDIIRLHDTVIIYEESICRVRKLSLSGAILYYLGMVDCLIVQWPGLKKLYPRATYIHDLEFKPTSASESNSPITSDDKKSI</sequence>